<dbReference type="Pfam" id="PF13041">
    <property type="entry name" value="PPR_2"/>
    <property type="match status" value="3"/>
</dbReference>
<accession>A0A3B6A124</accession>
<dbReference type="Gramene" id="TraesCLE_scaffold_107188_01G000200.1">
    <property type="protein sequence ID" value="TraesCLE_scaffold_107188_01G000200.1"/>
    <property type="gene ID" value="TraesCLE_scaffold_107188_01G000200"/>
</dbReference>
<evidence type="ECO:0008006" key="6">
    <source>
        <dbReference type="Google" id="ProtNLM"/>
    </source>
</evidence>
<keyword evidence="5" id="KW-1185">Reference proteome</keyword>
<feature type="repeat" description="PPR" evidence="3">
    <location>
        <begin position="204"/>
        <end position="238"/>
    </location>
</feature>
<dbReference type="NCBIfam" id="TIGR00756">
    <property type="entry name" value="PPR"/>
    <property type="match status" value="5"/>
</dbReference>
<dbReference type="STRING" id="4565.A0A3B6A124"/>
<feature type="repeat" description="PPR" evidence="3">
    <location>
        <begin position="501"/>
        <end position="535"/>
    </location>
</feature>
<dbReference type="InterPro" id="IPR011990">
    <property type="entry name" value="TPR-like_helical_dom_sf"/>
</dbReference>
<evidence type="ECO:0000256" key="3">
    <source>
        <dbReference type="PROSITE-ProRule" id="PRU00708"/>
    </source>
</evidence>
<dbReference type="PROSITE" id="PS51375">
    <property type="entry name" value="PPR"/>
    <property type="match status" value="4"/>
</dbReference>
<feature type="repeat" description="PPR" evidence="3">
    <location>
        <begin position="338"/>
        <end position="372"/>
    </location>
</feature>
<proteinExistence type="predicted"/>
<organism evidence="4">
    <name type="scientific">Triticum aestivum</name>
    <name type="common">Wheat</name>
    <dbReference type="NCBI Taxonomy" id="4565"/>
    <lineage>
        <taxon>Eukaryota</taxon>
        <taxon>Viridiplantae</taxon>
        <taxon>Streptophyta</taxon>
        <taxon>Embryophyta</taxon>
        <taxon>Tracheophyta</taxon>
        <taxon>Spermatophyta</taxon>
        <taxon>Magnoliopsida</taxon>
        <taxon>Liliopsida</taxon>
        <taxon>Poales</taxon>
        <taxon>Poaceae</taxon>
        <taxon>BOP clade</taxon>
        <taxon>Pooideae</taxon>
        <taxon>Triticodae</taxon>
        <taxon>Triticeae</taxon>
        <taxon>Triticinae</taxon>
        <taxon>Triticum</taxon>
    </lineage>
</organism>
<dbReference type="EnsemblPlants" id="TraesCS1D02G355500.1">
    <property type="protein sequence ID" value="TraesCS1D02G355500.1.cds1"/>
    <property type="gene ID" value="TraesCS1D02G355500"/>
</dbReference>
<dbReference type="GO" id="GO:0009451">
    <property type="term" value="P:RNA modification"/>
    <property type="evidence" value="ECO:0007669"/>
    <property type="project" value="InterPro"/>
</dbReference>
<dbReference type="Gramene" id="TraesCS1D03G0835600.1">
    <property type="protein sequence ID" value="TraesCS1D03G0835600.1.CDS1"/>
    <property type="gene ID" value="TraesCS1D03G0835600"/>
</dbReference>
<reference evidence="4" key="2">
    <citation type="submission" date="2018-10" db="UniProtKB">
        <authorList>
            <consortium name="EnsemblPlants"/>
        </authorList>
    </citation>
    <scope>IDENTIFICATION</scope>
</reference>
<dbReference type="Gramene" id="TraesCAD_scaffold_110068_01G000200.1">
    <property type="protein sequence ID" value="TraesCAD_scaffold_110068_01G000200.1"/>
    <property type="gene ID" value="TraesCAD_scaffold_110068_01G000200"/>
</dbReference>
<keyword evidence="1" id="KW-0677">Repeat</keyword>
<keyword evidence="2" id="KW-0809">Transit peptide</keyword>
<feature type="repeat" description="PPR" evidence="3">
    <location>
        <begin position="400"/>
        <end position="434"/>
    </location>
</feature>
<dbReference type="FunFam" id="1.25.40.10:FF:000242">
    <property type="entry name" value="Pentatricopeptide repeat-containing protein"/>
    <property type="match status" value="1"/>
</dbReference>
<evidence type="ECO:0000313" key="4">
    <source>
        <dbReference type="EnsemblPlants" id="TraesCS1D02G355500.1.cds1"/>
    </source>
</evidence>
<reference evidence="4" key="1">
    <citation type="submission" date="2018-08" db="EMBL/GenBank/DDBJ databases">
        <authorList>
            <person name="Rossello M."/>
        </authorList>
    </citation>
    <scope>NUCLEOTIDE SEQUENCE [LARGE SCALE GENOMIC DNA]</scope>
    <source>
        <strain evidence="4">cv. Chinese Spring</strain>
    </source>
</reference>
<dbReference type="Pfam" id="PF01535">
    <property type="entry name" value="PPR"/>
    <property type="match status" value="3"/>
</dbReference>
<evidence type="ECO:0000256" key="1">
    <source>
        <dbReference type="ARBA" id="ARBA00022737"/>
    </source>
</evidence>
<dbReference type="InterPro" id="IPR002885">
    <property type="entry name" value="PPR_rpt"/>
</dbReference>
<dbReference type="Proteomes" id="UP000019116">
    <property type="component" value="Chromosome 1D"/>
</dbReference>
<dbReference type="AlphaFoldDB" id="A0A3B6A124"/>
<dbReference type="PANTHER" id="PTHR47926:SF403">
    <property type="entry name" value="PENTACOTRIPEPTIDE-REPEAT REGION OF PRORP DOMAIN-CONTAINING PROTEIN"/>
    <property type="match status" value="1"/>
</dbReference>
<dbReference type="InterPro" id="IPR046960">
    <property type="entry name" value="PPR_At4g14850-like_plant"/>
</dbReference>
<dbReference type="SMR" id="A0A3B6A124"/>
<dbReference type="Gramene" id="TraesWEE_scaffold_119013_01G000200.1">
    <property type="protein sequence ID" value="TraesWEE_scaffold_119013_01G000200.1"/>
    <property type="gene ID" value="TraesWEE_scaffold_119013_01G000200"/>
</dbReference>
<protein>
    <recommendedName>
        <fullName evidence="6">Pentacotripeptide-repeat region of PRORP domain-containing protein</fullName>
    </recommendedName>
</protein>
<dbReference type="Gene3D" id="1.25.40.10">
    <property type="entry name" value="Tetratricopeptide repeat domain"/>
    <property type="match status" value="5"/>
</dbReference>
<evidence type="ECO:0000256" key="2">
    <source>
        <dbReference type="ARBA" id="ARBA00022946"/>
    </source>
</evidence>
<sequence>METFSPSWKFIDLFHDVTKQALIHDMSWLHNMSQFIPCKKNSVSSEYACQMYSHGFQKISTFAKTYNAGQYIFLEWHKKIQIFVEIEILNDILKCHVKLSNVPNRLHYHSEKNTFYFISLIRNTSTPKILASAAMSLLEARLPAVAKNCTRRQLDQIHGLLLTSSLHRLPGLPALLVRRATDVGDMAHADLLFSSFLRSGAPHDAALYNAMIRGCSYHGPHERALELFDEMPRRGLVADGFTYPYVLDACARLRARPRGEGVHGRVLKEGLDHVPAVGSSLLAFYVSGGGGSLGDARRLFDGLRVRSVGLSNHMMAEYAKAGDAGSARELFDAMPARDAVSWNSMLAVHVRSGDVAAAKELFAEMPERDVVSWTTMLRALSVAGDFAGMRSLFGQMPERNLVSWNCVLSSYTRHGRFSQALRLFPWMLLEGHTPNSFTVVSLLSACEHLRKLRMGRWVHANLVTPALQAHAAVGTALVEMYAMCGDVARALVIFTKMRSKDVFAWNVMIRGLAVHGRAGDALRLFDLMKRQGFRPDRFTFMGVLLACSHGGLVDEGRRAFDAMQREHGVRPSPEHYGCLVDLLCRGGDVDGAVGVVRAMPCRPDQGVWRALLGGCGVRAGLGSAEVAATATVGWSEDGERAPLSDLFKISK</sequence>
<dbReference type="PANTHER" id="PTHR47926">
    <property type="entry name" value="PENTATRICOPEPTIDE REPEAT-CONTAINING PROTEIN"/>
    <property type="match status" value="1"/>
</dbReference>
<evidence type="ECO:0000313" key="5">
    <source>
        <dbReference type="Proteomes" id="UP000019116"/>
    </source>
</evidence>
<dbReference type="Gramene" id="TraesROB_scaffold_116958_01G000200.1">
    <property type="protein sequence ID" value="TraesROB_scaffold_116958_01G000200.1"/>
    <property type="gene ID" value="TraesROB_scaffold_116958_01G000200"/>
</dbReference>
<dbReference type="GO" id="GO:0003723">
    <property type="term" value="F:RNA binding"/>
    <property type="evidence" value="ECO:0007669"/>
    <property type="project" value="InterPro"/>
</dbReference>
<name>A0A3B6A124_WHEAT</name>
<dbReference type="Gramene" id="TraesCS1D02G355500.1">
    <property type="protein sequence ID" value="TraesCS1D02G355500.1.cds1"/>
    <property type="gene ID" value="TraesCS1D02G355500"/>
</dbReference>